<keyword evidence="2" id="KW-1185">Reference proteome</keyword>
<protein>
    <submittedName>
        <fullName evidence="1">19128_t:CDS:1</fullName>
    </submittedName>
</protein>
<proteinExistence type="predicted"/>
<evidence type="ECO:0000313" key="2">
    <source>
        <dbReference type="Proteomes" id="UP000789920"/>
    </source>
</evidence>
<dbReference type="EMBL" id="CAJVQC010040497">
    <property type="protein sequence ID" value="CAG8770991.1"/>
    <property type="molecule type" value="Genomic_DNA"/>
</dbReference>
<reference evidence="1" key="1">
    <citation type="submission" date="2021-06" db="EMBL/GenBank/DDBJ databases">
        <authorList>
            <person name="Kallberg Y."/>
            <person name="Tangrot J."/>
            <person name="Rosling A."/>
        </authorList>
    </citation>
    <scope>NUCLEOTIDE SEQUENCE</scope>
    <source>
        <strain evidence="1">MA461A</strain>
    </source>
</reference>
<sequence length="65" mass="7430">LVCKELVFGHSKKVFFENIQKIAKEVQEYNIRAHVSQKCGSIKEQVICLINLATDPVVLGIMWIE</sequence>
<gene>
    <name evidence="1" type="ORF">RPERSI_LOCUS16399</name>
</gene>
<organism evidence="1 2">
    <name type="scientific">Racocetra persica</name>
    <dbReference type="NCBI Taxonomy" id="160502"/>
    <lineage>
        <taxon>Eukaryota</taxon>
        <taxon>Fungi</taxon>
        <taxon>Fungi incertae sedis</taxon>
        <taxon>Mucoromycota</taxon>
        <taxon>Glomeromycotina</taxon>
        <taxon>Glomeromycetes</taxon>
        <taxon>Diversisporales</taxon>
        <taxon>Gigasporaceae</taxon>
        <taxon>Racocetra</taxon>
    </lineage>
</organism>
<name>A0ACA9R027_9GLOM</name>
<evidence type="ECO:0000313" key="1">
    <source>
        <dbReference type="EMBL" id="CAG8770991.1"/>
    </source>
</evidence>
<feature type="non-terminal residue" evidence="1">
    <location>
        <position position="1"/>
    </location>
</feature>
<accession>A0ACA9R027</accession>
<dbReference type="Proteomes" id="UP000789920">
    <property type="component" value="Unassembled WGS sequence"/>
</dbReference>
<comment type="caution">
    <text evidence="1">The sequence shown here is derived from an EMBL/GenBank/DDBJ whole genome shotgun (WGS) entry which is preliminary data.</text>
</comment>